<feature type="transmembrane region" description="Helical" evidence="1">
    <location>
        <begin position="155"/>
        <end position="174"/>
    </location>
</feature>
<dbReference type="InterPro" id="IPR039510">
    <property type="entry name" value="Vint_dom"/>
</dbReference>
<keyword evidence="1" id="KW-0472">Membrane</keyword>
<dbReference type="EMBL" id="MN739929">
    <property type="protein sequence ID" value="QHT78131.1"/>
    <property type="molecule type" value="Genomic_DNA"/>
</dbReference>
<proteinExistence type="predicted"/>
<dbReference type="AlphaFoldDB" id="A0A6C0HC03"/>
<organism evidence="3">
    <name type="scientific">viral metagenome</name>
    <dbReference type="NCBI Taxonomy" id="1070528"/>
    <lineage>
        <taxon>unclassified sequences</taxon>
        <taxon>metagenomes</taxon>
        <taxon>organismal metagenomes</taxon>
    </lineage>
</organism>
<sequence length="532" mass="59660">MDNIPQKTITIKESTEKVNKLYGDLNYYDLYGGSVILFIILMIVLFLVYAYTTIMKNVQPIKENWAVERCNPKVIPFAGFINKPEGASTIQYTQDNFNFCMQNILTSITGYAVEPLTYITASLTSLYGEIANTLNSIRTIISNVRTNMAKIAQEILGRILNIMTPIQMILISFMDLMGKVQGIFAAGLYTSLGTYYTLKSLMGAILQLVVIVLMILAGLIAGLWILPFTWPAAITGTAVFLSVSIPLIIIIAFMNQVLHVDINSPIPSVPGPRHCFDGRTHVTMNNGSQKPIEEIKVGEILANNNVVTAKLKLDAKEVEMFQLGEIIVSGSHLVKHTNQWIQVKDHPLALALSYCEPYIYCLNTSLKTVAIGAFEFSDWDEVFSEEKQELLLHLDSDSSEDIHKFYDGGFYSSTKIEMENGESREISNLEIGAVLKDGTRVVGLVEISGKNLGGTPGVYGINLQPVFINNQANLEKETIENNYSKNYGKNVYHLLTNKHYFWVNGIKYFHYNSQIELFLEKYRGKILSIKYV</sequence>
<feature type="transmembrane region" description="Helical" evidence="1">
    <location>
        <begin position="30"/>
        <end position="52"/>
    </location>
</feature>
<feature type="domain" description="Vint" evidence="2">
    <location>
        <begin position="275"/>
        <end position="342"/>
    </location>
</feature>
<keyword evidence="1" id="KW-0812">Transmembrane</keyword>
<feature type="transmembrane region" description="Helical" evidence="1">
    <location>
        <begin position="232"/>
        <end position="254"/>
    </location>
</feature>
<evidence type="ECO:0000256" key="1">
    <source>
        <dbReference type="SAM" id="Phobius"/>
    </source>
</evidence>
<keyword evidence="1" id="KW-1133">Transmembrane helix</keyword>
<evidence type="ECO:0000259" key="2">
    <source>
        <dbReference type="Pfam" id="PF14623"/>
    </source>
</evidence>
<name>A0A6C0HC03_9ZZZZ</name>
<protein>
    <recommendedName>
        <fullName evidence="2">Vint domain-containing protein</fullName>
    </recommendedName>
</protein>
<reference evidence="3" key="1">
    <citation type="journal article" date="2020" name="Nature">
        <title>Giant virus diversity and host interactions through global metagenomics.</title>
        <authorList>
            <person name="Schulz F."/>
            <person name="Roux S."/>
            <person name="Paez-Espino D."/>
            <person name="Jungbluth S."/>
            <person name="Walsh D.A."/>
            <person name="Denef V.J."/>
            <person name="McMahon K.D."/>
            <person name="Konstantinidis K.T."/>
            <person name="Eloe-Fadrosh E.A."/>
            <person name="Kyrpides N.C."/>
            <person name="Woyke T."/>
        </authorList>
    </citation>
    <scope>NUCLEOTIDE SEQUENCE</scope>
    <source>
        <strain evidence="3">GVMAG-M-3300023179-91</strain>
    </source>
</reference>
<dbReference type="SUPFAM" id="SSF51294">
    <property type="entry name" value="Hedgehog/intein (Hint) domain"/>
    <property type="match status" value="1"/>
</dbReference>
<dbReference type="Gene3D" id="2.170.16.10">
    <property type="entry name" value="Hedgehog/Intein (Hint) domain"/>
    <property type="match status" value="1"/>
</dbReference>
<evidence type="ECO:0000313" key="3">
    <source>
        <dbReference type="EMBL" id="QHT78131.1"/>
    </source>
</evidence>
<dbReference type="Pfam" id="PF14623">
    <property type="entry name" value="Vint"/>
    <property type="match status" value="1"/>
</dbReference>
<feature type="transmembrane region" description="Helical" evidence="1">
    <location>
        <begin position="205"/>
        <end position="226"/>
    </location>
</feature>
<dbReference type="InterPro" id="IPR036844">
    <property type="entry name" value="Hint_dom_sf"/>
</dbReference>
<accession>A0A6C0HC03</accession>